<dbReference type="OrthoDB" id="155590at2759"/>
<evidence type="ECO:0000256" key="1">
    <source>
        <dbReference type="SAM" id="MobiDB-lite"/>
    </source>
</evidence>
<feature type="compositionally biased region" description="Basic and acidic residues" evidence="1">
    <location>
        <begin position="282"/>
        <end position="295"/>
    </location>
</feature>
<dbReference type="EMBL" id="MBAD02000500">
    <property type="protein sequence ID" value="RLN66759.1"/>
    <property type="molecule type" value="Genomic_DNA"/>
</dbReference>
<proteinExistence type="predicted"/>
<keyword evidence="2" id="KW-0812">Transmembrane</keyword>
<dbReference type="Proteomes" id="UP000284657">
    <property type="component" value="Unassembled WGS sequence"/>
</dbReference>
<reference evidence="5 6" key="1">
    <citation type="submission" date="2018-07" db="EMBL/GenBank/DDBJ databases">
        <title>Genome sequencing of oomycete isolates from Chile give support for New Zealand origin for Phytophthora kernoviae and make available the first Nothophytophthora sp. genome.</title>
        <authorList>
            <person name="Studholme D.J."/>
            <person name="Sanfuentes E."/>
            <person name="Panda P."/>
            <person name="Hill R."/>
            <person name="Sambles C."/>
            <person name="Grant M."/>
            <person name="Williams N.M."/>
            <person name="Mcdougal R.L."/>
        </authorList>
    </citation>
    <scope>NUCLEOTIDE SEQUENCE [LARGE SCALE GENOMIC DNA]</scope>
    <source>
        <strain evidence="4">Chile6</strain>
        <strain evidence="3">Chile7</strain>
    </source>
</reference>
<dbReference type="EMBL" id="MBDO02000008">
    <property type="protein sequence ID" value="RLN68989.1"/>
    <property type="molecule type" value="Genomic_DNA"/>
</dbReference>
<dbReference type="Proteomes" id="UP000277300">
    <property type="component" value="Unassembled WGS sequence"/>
</dbReference>
<keyword evidence="2" id="KW-0472">Membrane</keyword>
<gene>
    <name evidence="3" type="ORF">BBJ29_000022</name>
    <name evidence="4" type="ORF">BBP00_00000641</name>
</gene>
<accession>A0A3F2S3F5</accession>
<evidence type="ECO:0000313" key="3">
    <source>
        <dbReference type="EMBL" id="RLN66759.1"/>
    </source>
</evidence>
<evidence type="ECO:0000313" key="6">
    <source>
        <dbReference type="Proteomes" id="UP000284657"/>
    </source>
</evidence>
<feature type="region of interest" description="Disordered" evidence="1">
    <location>
        <begin position="264"/>
        <end position="352"/>
    </location>
</feature>
<protein>
    <recommendedName>
        <fullName evidence="7">Thioredoxin domain-containing protein</fullName>
    </recommendedName>
</protein>
<evidence type="ECO:0008006" key="7">
    <source>
        <dbReference type="Google" id="ProtNLM"/>
    </source>
</evidence>
<feature type="transmembrane region" description="Helical" evidence="2">
    <location>
        <begin position="29"/>
        <end position="49"/>
    </location>
</feature>
<organism evidence="4 5">
    <name type="scientific">Phytophthora kernoviae</name>
    <dbReference type="NCBI Taxonomy" id="325452"/>
    <lineage>
        <taxon>Eukaryota</taxon>
        <taxon>Sar</taxon>
        <taxon>Stramenopiles</taxon>
        <taxon>Oomycota</taxon>
        <taxon>Peronosporomycetes</taxon>
        <taxon>Peronosporales</taxon>
        <taxon>Peronosporaceae</taxon>
        <taxon>Phytophthora</taxon>
    </lineage>
</organism>
<dbReference type="AlphaFoldDB" id="A0A3F2S3F5"/>
<keyword evidence="2" id="KW-1133">Transmembrane helix</keyword>
<feature type="compositionally biased region" description="Basic and acidic residues" evidence="1">
    <location>
        <begin position="307"/>
        <end position="319"/>
    </location>
</feature>
<evidence type="ECO:0000313" key="5">
    <source>
        <dbReference type="Proteomes" id="UP000277300"/>
    </source>
</evidence>
<evidence type="ECO:0000256" key="2">
    <source>
        <dbReference type="SAM" id="Phobius"/>
    </source>
</evidence>
<feature type="compositionally biased region" description="Basic residues" evidence="1">
    <location>
        <begin position="296"/>
        <end position="306"/>
    </location>
</feature>
<name>A0A3F2S3F5_9STRA</name>
<comment type="caution">
    <text evidence="4">The sequence shown here is derived from an EMBL/GenBank/DDBJ whole genome shotgun (WGS) entry which is preliminary data.</text>
</comment>
<evidence type="ECO:0000313" key="4">
    <source>
        <dbReference type="EMBL" id="RLN68989.1"/>
    </source>
</evidence>
<feature type="compositionally biased region" description="Acidic residues" evidence="1">
    <location>
        <begin position="337"/>
        <end position="352"/>
    </location>
</feature>
<sequence length="352" mass="40843">MGRGQNGGTQTSSSRDMKMFLKNRMWREHWYVIVAVGAIVVALFGSAFLQFSTSQDHVYHLEVTDSVLMERVFRSGEPWVVLCSRPDDELPGVFDKVSTRLVGKSYVGVLDCTQTLPDSGKSVFKRYDIKRSISPTVFTVANGEKPKQVFLNHLQSTKALAKHVKAQTKKMMKQKFNPYEKQWIDKLMREHRTLNFAWMDSTSLKFSLEKMLPDARRREHRMVLFRRQRDLDTNKKTVLTAKAFRGVVFDAMPVGMFLDENVHSDSLKPLSKPPKISRRKKSEASKATRTEEKSQRQSRHKHRHQRKERDEEQSDDHFFPQEVEIDEDGDVGSIVFDDVEEDEEVLDLDDDE</sequence>